<dbReference type="AlphaFoldDB" id="A0A6P6DHR3"/>
<evidence type="ECO:0000313" key="2">
    <source>
        <dbReference type="RefSeq" id="XP_023559541.1"/>
    </source>
</evidence>
<reference evidence="2" key="1">
    <citation type="submission" date="2025-08" db="UniProtKB">
        <authorList>
            <consortium name="RefSeq"/>
        </authorList>
    </citation>
    <scope>IDENTIFICATION</scope>
</reference>
<name>A0A6P6DHR3_OCTDE</name>
<sequence>MLTPKVPFYFADYRCDSVMASVYGQNLHQSSKSGGPLDILKNSNWRARISSGSSFQSRGRSTTHAGVRVSFPDSCSAMCTLKAPKVYFSKEENEHNCDCGAGAIQSRSTCTSGASLDCTHDHETQGFHLDAV</sequence>
<proteinExistence type="predicted"/>
<protein>
    <submittedName>
        <fullName evidence="2">Uncharacterized protein LOC111813287 isoform X2</fullName>
    </submittedName>
</protein>
<gene>
    <name evidence="2" type="primary">LOC111813287</name>
</gene>
<organism evidence="1 2">
    <name type="scientific">Octodon degus</name>
    <name type="common">Degu</name>
    <name type="synonym">Sciurus degus</name>
    <dbReference type="NCBI Taxonomy" id="10160"/>
    <lineage>
        <taxon>Eukaryota</taxon>
        <taxon>Metazoa</taxon>
        <taxon>Chordata</taxon>
        <taxon>Craniata</taxon>
        <taxon>Vertebrata</taxon>
        <taxon>Euteleostomi</taxon>
        <taxon>Mammalia</taxon>
        <taxon>Eutheria</taxon>
        <taxon>Euarchontoglires</taxon>
        <taxon>Glires</taxon>
        <taxon>Rodentia</taxon>
        <taxon>Hystricomorpha</taxon>
        <taxon>Octodontidae</taxon>
        <taxon>Octodon</taxon>
    </lineage>
</organism>
<dbReference type="GeneID" id="111813287"/>
<dbReference type="Proteomes" id="UP000515203">
    <property type="component" value="Unplaced"/>
</dbReference>
<evidence type="ECO:0000313" key="1">
    <source>
        <dbReference type="Proteomes" id="UP000515203"/>
    </source>
</evidence>
<keyword evidence="1" id="KW-1185">Reference proteome</keyword>
<accession>A0A6P6DHR3</accession>
<dbReference type="RefSeq" id="XP_023559541.1">
    <property type="nucleotide sequence ID" value="XM_023703773.1"/>
</dbReference>